<dbReference type="EMBL" id="MRZV01000156">
    <property type="protein sequence ID" value="PIK57026.1"/>
    <property type="molecule type" value="Genomic_DNA"/>
</dbReference>
<dbReference type="Proteomes" id="UP000230750">
    <property type="component" value="Unassembled WGS sequence"/>
</dbReference>
<name>A0A2G8L9U2_STIJA</name>
<organism evidence="2 3">
    <name type="scientific">Stichopus japonicus</name>
    <name type="common">Sea cucumber</name>
    <dbReference type="NCBI Taxonomy" id="307972"/>
    <lineage>
        <taxon>Eukaryota</taxon>
        <taxon>Metazoa</taxon>
        <taxon>Echinodermata</taxon>
        <taxon>Eleutherozoa</taxon>
        <taxon>Echinozoa</taxon>
        <taxon>Holothuroidea</taxon>
        <taxon>Aspidochirotacea</taxon>
        <taxon>Aspidochirotida</taxon>
        <taxon>Stichopodidae</taxon>
        <taxon>Apostichopus</taxon>
    </lineage>
</organism>
<reference evidence="2 3" key="1">
    <citation type="journal article" date="2017" name="PLoS Biol.">
        <title>The sea cucumber genome provides insights into morphological evolution and visceral regeneration.</title>
        <authorList>
            <person name="Zhang X."/>
            <person name="Sun L."/>
            <person name="Yuan J."/>
            <person name="Sun Y."/>
            <person name="Gao Y."/>
            <person name="Zhang L."/>
            <person name="Li S."/>
            <person name="Dai H."/>
            <person name="Hamel J.F."/>
            <person name="Liu C."/>
            <person name="Yu Y."/>
            <person name="Liu S."/>
            <person name="Lin W."/>
            <person name="Guo K."/>
            <person name="Jin S."/>
            <person name="Xu P."/>
            <person name="Storey K.B."/>
            <person name="Huan P."/>
            <person name="Zhang T."/>
            <person name="Zhou Y."/>
            <person name="Zhang J."/>
            <person name="Lin C."/>
            <person name="Li X."/>
            <person name="Xing L."/>
            <person name="Huo D."/>
            <person name="Sun M."/>
            <person name="Wang L."/>
            <person name="Mercier A."/>
            <person name="Li F."/>
            <person name="Yang H."/>
            <person name="Xiang J."/>
        </authorList>
    </citation>
    <scope>NUCLEOTIDE SEQUENCE [LARGE SCALE GENOMIC DNA]</scope>
    <source>
        <strain evidence="2">Shaxun</strain>
        <tissue evidence="2">Muscle</tissue>
    </source>
</reference>
<feature type="compositionally biased region" description="Low complexity" evidence="1">
    <location>
        <begin position="315"/>
        <end position="328"/>
    </location>
</feature>
<comment type="caution">
    <text evidence="2">The sequence shown here is derived from an EMBL/GenBank/DDBJ whole genome shotgun (WGS) entry which is preliminary data.</text>
</comment>
<evidence type="ECO:0000256" key="1">
    <source>
        <dbReference type="SAM" id="MobiDB-lite"/>
    </source>
</evidence>
<protein>
    <submittedName>
        <fullName evidence="2">Uncharacterized protein</fullName>
    </submittedName>
</protein>
<dbReference type="AlphaFoldDB" id="A0A2G8L9U2"/>
<feature type="region of interest" description="Disordered" evidence="1">
    <location>
        <begin position="315"/>
        <end position="335"/>
    </location>
</feature>
<gene>
    <name evidence="2" type="ORF">BSL78_06068</name>
</gene>
<keyword evidence="3" id="KW-1185">Reference proteome</keyword>
<evidence type="ECO:0000313" key="3">
    <source>
        <dbReference type="Proteomes" id="UP000230750"/>
    </source>
</evidence>
<accession>A0A2G8L9U2</accession>
<proteinExistence type="predicted"/>
<evidence type="ECO:0000313" key="2">
    <source>
        <dbReference type="EMBL" id="PIK57026.1"/>
    </source>
</evidence>
<sequence>MNSNSGLVANIPCLNDLCSFSAPSTTTTEETTEESTTTLACEEANIKVVTGQLSAVAADDAQEIADSVSETLTDVEVYTLNLGEGGIPMTLNLREGIPEGATIKVVVVRSDTSEYVLIKNDDGETPVEFGQADSITEKLPTFAINKVVLLVSGITLDEEMITVKICAPSTTTTEETTEESTTTLACEEANIKVVTGQLSAVAADDAQEIADSVSETLTDVEVYTLNLGEGGIPMTLNLREGIPEGATIKVVVVRSDTSEYVLIKNDDGEISCRIWTGRLDYRKAANICYQQSRITGVWHYSRRRNDNCKICAPSTTTTEETTEESTTTLGNYQIQ</sequence>